<dbReference type="InterPro" id="IPR001387">
    <property type="entry name" value="Cro/C1-type_HTH"/>
</dbReference>
<protein>
    <submittedName>
        <fullName evidence="2">Helix-turn-helix transcriptional regulator</fullName>
    </submittedName>
</protein>
<name>A0A6A0AWV5_9ACTN</name>
<dbReference type="Gene3D" id="1.10.260.40">
    <property type="entry name" value="lambda repressor-like DNA-binding domains"/>
    <property type="match status" value="1"/>
</dbReference>
<organism evidence="2 3">
    <name type="scientific">Streptomyces pacificus</name>
    <dbReference type="NCBI Taxonomy" id="2705029"/>
    <lineage>
        <taxon>Bacteria</taxon>
        <taxon>Bacillati</taxon>
        <taxon>Actinomycetota</taxon>
        <taxon>Actinomycetes</taxon>
        <taxon>Kitasatosporales</taxon>
        <taxon>Streptomycetaceae</taxon>
        <taxon>Streptomyces</taxon>
    </lineage>
</organism>
<evidence type="ECO:0000313" key="3">
    <source>
        <dbReference type="Proteomes" id="UP000484988"/>
    </source>
</evidence>
<evidence type="ECO:0000259" key="1">
    <source>
        <dbReference type="PROSITE" id="PS50943"/>
    </source>
</evidence>
<dbReference type="GO" id="GO:0003677">
    <property type="term" value="F:DNA binding"/>
    <property type="evidence" value="ECO:0007669"/>
    <property type="project" value="InterPro"/>
</dbReference>
<gene>
    <name evidence="2" type="ORF">SCWH03_30540</name>
</gene>
<sequence>MGEKPLNWKVPAVREASRNGDYGRVIELARKHVRMSQRQLGEACGLSQSAVSRLEKKGPGSYGTEVLSAVAAHLAIPPHMVGLAGRQHVFRDGHGQVERRGFLGGVAAAAAAPFLGALPDPGSAGGQAAALRLTTSTFRRLDSSTPSRDLNESVQTHIRLVQTVSRDAGSGEARSRLASIGSEAASLAGWLAWDMGDHGSARSWYGSAIRAARSAGDPLLTAYQAGSLAQFEAHAGNGAQALNLAQNARRCLGHDRPVVADAWLSSVEALAHAAEGDRRGADRALIRSRAMAEKLSPSDSPPWPWVFPFDSAKVAAARVTCGARLGLADWVLADDTQALGTGSAKQRALVVLDVAAGHLAGGRVEAAFALASRAVDTGLQYRSGRIIERARRVRRSLSLTSPPKVVRDFDERLHDVYL</sequence>
<feature type="domain" description="HTH cro/C1-type" evidence="1">
    <location>
        <begin position="26"/>
        <end position="56"/>
    </location>
</feature>
<dbReference type="AlphaFoldDB" id="A0A6A0AWV5"/>
<comment type="caution">
    <text evidence="2">The sequence shown here is derived from an EMBL/GenBank/DDBJ whole genome shotgun (WGS) entry which is preliminary data.</text>
</comment>
<dbReference type="Proteomes" id="UP000484988">
    <property type="component" value="Unassembled WGS sequence"/>
</dbReference>
<dbReference type="PROSITE" id="PS50943">
    <property type="entry name" value="HTH_CROC1"/>
    <property type="match status" value="1"/>
</dbReference>
<dbReference type="CDD" id="cd00093">
    <property type="entry name" value="HTH_XRE"/>
    <property type="match status" value="1"/>
</dbReference>
<dbReference type="SMART" id="SM00530">
    <property type="entry name" value="HTH_XRE"/>
    <property type="match status" value="1"/>
</dbReference>
<accession>A0A6A0AWV5</accession>
<proteinExistence type="predicted"/>
<evidence type="ECO:0000313" key="2">
    <source>
        <dbReference type="EMBL" id="GFH36821.1"/>
    </source>
</evidence>
<dbReference type="SUPFAM" id="SSF47413">
    <property type="entry name" value="lambda repressor-like DNA-binding domains"/>
    <property type="match status" value="1"/>
</dbReference>
<keyword evidence="3" id="KW-1185">Reference proteome</keyword>
<reference evidence="2 3" key="1">
    <citation type="submission" date="2020-02" db="EMBL/GenBank/DDBJ databases">
        <title>Whole Genome Shotgun Sequence of Streptomyces sp. strain CWH03.</title>
        <authorList>
            <person name="Dohra H."/>
            <person name="Kodani S."/>
            <person name="Yamamura H."/>
        </authorList>
    </citation>
    <scope>NUCLEOTIDE SEQUENCE [LARGE SCALE GENOMIC DNA]</scope>
    <source>
        <strain evidence="2 3">CWH03</strain>
    </source>
</reference>
<dbReference type="InterPro" id="IPR010982">
    <property type="entry name" value="Lambda_DNA-bd_dom_sf"/>
</dbReference>
<dbReference type="Pfam" id="PF01381">
    <property type="entry name" value="HTH_3"/>
    <property type="match status" value="1"/>
</dbReference>
<dbReference type="EMBL" id="BLLG01000007">
    <property type="protein sequence ID" value="GFH36821.1"/>
    <property type="molecule type" value="Genomic_DNA"/>
</dbReference>